<evidence type="ECO:0000313" key="2">
    <source>
        <dbReference type="Proteomes" id="UP000216411"/>
    </source>
</evidence>
<name>A0A371JJ27_9FIRM</name>
<evidence type="ECO:0000313" key="1">
    <source>
        <dbReference type="EMBL" id="RDY32729.1"/>
    </source>
</evidence>
<reference evidence="1 2" key="1">
    <citation type="journal article" date="2017" name="Genome Announc.">
        <title>Draft Genome Sequence of a Sporulating and Motile Strain of Lachnotalea glycerini Isolated from Water in Quebec City, Canada.</title>
        <authorList>
            <person name="Maheux A.F."/>
            <person name="Boudreau D.K."/>
            <person name="Berube E."/>
            <person name="Boissinot M."/>
            <person name="Raymond F."/>
            <person name="Brodeur S."/>
            <person name="Corbeil J."/>
            <person name="Isabel S."/>
            <person name="Omar R.F."/>
            <person name="Bergeron M.G."/>
        </authorList>
    </citation>
    <scope>NUCLEOTIDE SEQUENCE [LARGE SCALE GENOMIC DNA]</scope>
    <source>
        <strain evidence="1 2">CCRI-19302</strain>
    </source>
</reference>
<accession>A0A371JJ27</accession>
<dbReference type="AlphaFoldDB" id="A0A371JJ27"/>
<protein>
    <submittedName>
        <fullName evidence="1">Uncharacterized protein</fullName>
    </submittedName>
</protein>
<dbReference type="EMBL" id="NOKA02000002">
    <property type="protein sequence ID" value="RDY32729.1"/>
    <property type="molecule type" value="Genomic_DNA"/>
</dbReference>
<keyword evidence="2" id="KW-1185">Reference proteome</keyword>
<gene>
    <name evidence="1" type="ORF">CG710_002000</name>
</gene>
<dbReference type="RefSeq" id="WP_094377337.1">
    <property type="nucleotide sequence ID" value="NZ_NOKA02000002.1"/>
</dbReference>
<organism evidence="1 2">
    <name type="scientific">Lachnotalea glycerini</name>
    <dbReference type="NCBI Taxonomy" id="1763509"/>
    <lineage>
        <taxon>Bacteria</taxon>
        <taxon>Bacillati</taxon>
        <taxon>Bacillota</taxon>
        <taxon>Clostridia</taxon>
        <taxon>Lachnospirales</taxon>
        <taxon>Lachnospiraceae</taxon>
        <taxon>Lachnotalea</taxon>
    </lineage>
</organism>
<dbReference type="Proteomes" id="UP000216411">
    <property type="component" value="Unassembled WGS sequence"/>
</dbReference>
<comment type="caution">
    <text evidence="1">The sequence shown here is derived from an EMBL/GenBank/DDBJ whole genome shotgun (WGS) entry which is preliminary data.</text>
</comment>
<dbReference type="OrthoDB" id="2085859at2"/>
<sequence>MIWYRNLYVGETARKRKREIVWKVKHKAGMLGVYLISLSSNQENLLDIIDSSMLIQPYYEKEDIFIVGIACGYDEALELTTRIIETLYKKTGDFKIRQYLTNER</sequence>
<proteinExistence type="predicted"/>